<dbReference type="NCBIfam" id="TIGR02814">
    <property type="entry name" value="pfaD_fam"/>
    <property type="match status" value="1"/>
</dbReference>
<dbReference type="SUPFAM" id="SSF55048">
    <property type="entry name" value="Probable ACP-binding domain of malonyl-CoA ACP transacylase"/>
    <property type="match status" value="1"/>
</dbReference>
<dbReference type="InterPro" id="IPR001227">
    <property type="entry name" value="Ac_transferase_dom_sf"/>
</dbReference>
<dbReference type="InterPro" id="IPR004410">
    <property type="entry name" value="Malonyl_CoA-ACP_transAc_FabD"/>
</dbReference>
<evidence type="ECO:0000256" key="2">
    <source>
        <dbReference type="ARBA" id="ARBA00022679"/>
    </source>
</evidence>
<comment type="caution">
    <text evidence="7">The sequence shown here is derived from an EMBL/GenBank/DDBJ whole genome shotgun (WGS) entry which is preliminary data.</text>
</comment>
<evidence type="ECO:0000313" key="8">
    <source>
        <dbReference type="Proteomes" id="UP000317043"/>
    </source>
</evidence>
<dbReference type="GO" id="GO:0004314">
    <property type="term" value="F:[acyl-carrier-protein] S-malonyltransferase activity"/>
    <property type="evidence" value="ECO:0007669"/>
    <property type="project" value="UniProtKB-EC"/>
</dbReference>
<evidence type="ECO:0000313" key="7">
    <source>
        <dbReference type="EMBL" id="TQL75319.1"/>
    </source>
</evidence>
<keyword evidence="8" id="KW-1185">Reference proteome</keyword>
<dbReference type="NCBIfam" id="TIGR00128">
    <property type="entry name" value="fabD"/>
    <property type="match status" value="1"/>
</dbReference>
<reference evidence="7 8" key="1">
    <citation type="submission" date="2019-06" db="EMBL/GenBank/DDBJ databases">
        <title>Sequencing the genomes of 1000 actinobacteria strains.</title>
        <authorList>
            <person name="Klenk H.-P."/>
        </authorList>
    </citation>
    <scope>NUCLEOTIDE SEQUENCE [LARGE SCALE GENOMIC DNA]</scope>
    <source>
        <strain evidence="7 8">DSM 45928</strain>
    </source>
</reference>
<dbReference type="EMBL" id="VFOW01000001">
    <property type="protein sequence ID" value="TQL75319.1"/>
    <property type="molecule type" value="Genomic_DNA"/>
</dbReference>
<evidence type="ECO:0000256" key="4">
    <source>
        <dbReference type="ARBA" id="ARBA00048462"/>
    </source>
</evidence>
<evidence type="ECO:0000259" key="6">
    <source>
        <dbReference type="SMART" id="SM00827"/>
    </source>
</evidence>
<dbReference type="Pfam" id="PF00698">
    <property type="entry name" value="Acyl_transf_1"/>
    <property type="match status" value="1"/>
</dbReference>
<sequence length="786" mass="84731">MTTAWLFPGQGSQHIGMGRSLAERFPELWETADRILGYSVRDQCLTGAAPGLTDTRHVQPALFVVNALTHLAYRADHPEPQWIAGHSLGEYNALLAAGCFDFATGVRLVKHRGEIMSQDSPGGGMLAVIGASASAVAESLAAPDLAGLDIANRNSATQLVLSGPVALLERAAATVTHRKRGRAIPLRVSAPFHSRYMAGAAERFARFLETVDFADPRIPVVANVTGRPYPPGAVADLLARQLAAPVRWWESMSHLLGLGVTEAVELGPGTVLTGLWRQAADEPYRHESGTGERVDPPSATEADEPLPVPTVAADRPGPPRHLVPEPPAATSATPIRSAPEAADLGSAAFRWDYGLRYAYLAGSMFQGIASTELVARMSRAGLLGFFGAGGLSLPEVDAAIARLRTELGDGGRFGMNLLATPDDPQAERALVRRYLEQDIQYIEASGYTGVTAGVIHLRFGGARRQPDGSPTARHLIAKVSRPEVAEAFTAPPPDRLLRQLVDEKALSATEAEIAATMPVAGDLCVEADSGGHTDGGNPYVLLPALIRLRDRCMSQHRYPVGIRVGAAGGLGSPEAVAAAFLLGADFVLTGSVNQATPQADTSDAVKDMLAALDVQDTEYAPAGDMFELGARVQVVRKGTLFAARANKLYQLYRQHDGLDDIDEATRALLEKRYFGRTIADVWDETAAHLRGRRDADLDRADRDPKYRMALVFRWYLARTNRWARDGVTDQKVNFQIHCGPALGDFNRVVADTPMTDWRRRDVDAVAELLMTGAARILDRGRMDHRS</sequence>
<comment type="catalytic activity">
    <reaction evidence="4">
        <text>holo-[ACP] + malonyl-CoA = malonyl-[ACP] + CoA</text>
        <dbReference type="Rhea" id="RHEA:41792"/>
        <dbReference type="Rhea" id="RHEA-COMP:9623"/>
        <dbReference type="Rhea" id="RHEA-COMP:9685"/>
        <dbReference type="ChEBI" id="CHEBI:57287"/>
        <dbReference type="ChEBI" id="CHEBI:57384"/>
        <dbReference type="ChEBI" id="CHEBI:64479"/>
        <dbReference type="ChEBI" id="CHEBI:78449"/>
        <dbReference type="EC" id="2.3.1.39"/>
    </reaction>
</comment>
<dbReference type="InterPro" id="IPR013785">
    <property type="entry name" value="Aldolase_TIM"/>
</dbReference>
<dbReference type="EC" id="2.3.1.39" evidence="1"/>
<dbReference type="RefSeq" id="WP_142035081.1">
    <property type="nucleotide sequence ID" value="NZ_JBHTGS010000001.1"/>
</dbReference>
<evidence type="ECO:0000256" key="1">
    <source>
        <dbReference type="ARBA" id="ARBA00013258"/>
    </source>
</evidence>
<dbReference type="Pfam" id="PF21607">
    <property type="entry name" value="FabD_helical_ins"/>
    <property type="match status" value="1"/>
</dbReference>
<dbReference type="Proteomes" id="UP000317043">
    <property type="component" value="Unassembled WGS sequence"/>
</dbReference>
<dbReference type="InParanoid" id="A0A543ARW0"/>
<dbReference type="Pfam" id="PF03060">
    <property type="entry name" value="NMO"/>
    <property type="match status" value="1"/>
</dbReference>
<dbReference type="Gene3D" id="3.40.366.10">
    <property type="entry name" value="Malonyl-Coenzyme A Acyl Carrier Protein, domain 2"/>
    <property type="match status" value="1"/>
</dbReference>
<dbReference type="SUPFAM" id="SSF51412">
    <property type="entry name" value="Inosine monophosphate dehydrogenase (IMPDH)"/>
    <property type="match status" value="1"/>
</dbReference>
<protein>
    <recommendedName>
        <fullName evidence="1">[acyl-carrier-protein] S-malonyltransferase</fullName>
        <ecNumber evidence="1">2.3.1.39</ecNumber>
    </recommendedName>
</protein>
<dbReference type="Gene3D" id="3.20.20.70">
    <property type="entry name" value="Aldolase class I"/>
    <property type="match status" value="1"/>
</dbReference>
<keyword evidence="2 7" id="KW-0808">Transferase</keyword>
<dbReference type="OrthoDB" id="3543921at2"/>
<evidence type="ECO:0000256" key="3">
    <source>
        <dbReference type="ARBA" id="ARBA00023315"/>
    </source>
</evidence>
<dbReference type="GO" id="GO:0005829">
    <property type="term" value="C:cytosol"/>
    <property type="evidence" value="ECO:0007669"/>
    <property type="project" value="TreeGrafter"/>
</dbReference>
<dbReference type="InterPro" id="IPR050858">
    <property type="entry name" value="Mal-CoA-ACP_Trans/PKS_FabD"/>
</dbReference>
<dbReference type="Gene3D" id="3.30.70.250">
    <property type="entry name" value="Malonyl-CoA ACP transacylase, ACP-binding"/>
    <property type="match status" value="1"/>
</dbReference>
<dbReference type="InterPro" id="IPR049489">
    <property type="entry name" value="FabD-like_helical_ins"/>
</dbReference>
<dbReference type="GO" id="GO:0006633">
    <property type="term" value="P:fatty acid biosynthetic process"/>
    <property type="evidence" value="ECO:0007669"/>
    <property type="project" value="TreeGrafter"/>
</dbReference>
<gene>
    <name evidence="7" type="ORF">FB566_0816</name>
</gene>
<feature type="domain" description="Malonyl-CoA:ACP transacylase (MAT)" evidence="6">
    <location>
        <begin position="6"/>
        <end position="318"/>
    </location>
</feature>
<dbReference type="InterPro" id="IPR016036">
    <property type="entry name" value="Malonyl_transacylase_ACP-bd"/>
</dbReference>
<dbReference type="InterPro" id="IPR016035">
    <property type="entry name" value="Acyl_Trfase/lysoPLipase"/>
</dbReference>
<dbReference type="PANTHER" id="PTHR42681:SF1">
    <property type="entry name" value="MALONYL-COA-ACYL CARRIER PROTEIN TRANSACYLASE, MITOCHONDRIAL"/>
    <property type="match status" value="1"/>
</dbReference>
<name>A0A543ARW0_9ACTN</name>
<accession>A0A543ARW0</accession>
<proteinExistence type="predicted"/>
<feature type="region of interest" description="Disordered" evidence="5">
    <location>
        <begin position="282"/>
        <end position="336"/>
    </location>
</feature>
<dbReference type="InterPro" id="IPR014043">
    <property type="entry name" value="Acyl_transferase_dom"/>
</dbReference>
<dbReference type="SUPFAM" id="SSF52151">
    <property type="entry name" value="FabD/lysophospholipase-like"/>
    <property type="match status" value="1"/>
</dbReference>
<evidence type="ECO:0000256" key="5">
    <source>
        <dbReference type="SAM" id="MobiDB-lite"/>
    </source>
</evidence>
<feature type="compositionally biased region" description="Basic and acidic residues" evidence="5">
    <location>
        <begin position="282"/>
        <end position="295"/>
    </location>
</feature>
<organism evidence="7 8">
    <name type="scientific">Stackebrandtia endophytica</name>
    <dbReference type="NCBI Taxonomy" id="1496996"/>
    <lineage>
        <taxon>Bacteria</taxon>
        <taxon>Bacillati</taxon>
        <taxon>Actinomycetota</taxon>
        <taxon>Actinomycetes</taxon>
        <taxon>Glycomycetales</taxon>
        <taxon>Glycomycetaceae</taxon>
        <taxon>Stackebrandtia</taxon>
    </lineage>
</organism>
<dbReference type="AlphaFoldDB" id="A0A543ARW0"/>
<dbReference type="PANTHER" id="PTHR42681">
    <property type="entry name" value="MALONYL-COA-ACYL CARRIER PROTEIN TRANSACYLASE, MITOCHONDRIAL"/>
    <property type="match status" value="1"/>
</dbReference>
<dbReference type="InterPro" id="IPR014179">
    <property type="entry name" value="PfaD-like_TIM-barrel"/>
</dbReference>
<keyword evidence="3 7" id="KW-0012">Acyltransferase</keyword>
<dbReference type="SMART" id="SM00827">
    <property type="entry name" value="PKS_AT"/>
    <property type="match status" value="1"/>
</dbReference>